<dbReference type="GO" id="GO:0007005">
    <property type="term" value="P:mitochondrion organization"/>
    <property type="evidence" value="ECO:0007669"/>
    <property type="project" value="InterPro"/>
</dbReference>
<dbReference type="PANTHER" id="PTHR13391:SF0">
    <property type="entry name" value="PROTEIN MISATO HOMOLOG 1"/>
    <property type="match status" value="1"/>
</dbReference>
<dbReference type="InParanoid" id="A0A165QQH3"/>
<dbReference type="InterPro" id="IPR036525">
    <property type="entry name" value="Tubulin/FtsZ_GTPase_sf"/>
</dbReference>
<evidence type="ECO:0000313" key="4">
    <source>
        <dbReference type="Proteomes" id="UP000077266"/>
    </source>
</evidence>
<dbReference type="Gene3D" id="3.40.50.1440">
    <property type="entry name" value="Tubulin/FtsZ, GTPase domain"/>
    <property type="match status" value="1"/>
</dbReference>
<dbReference type="Proteomes" id="UP000077266">
    <property type="component" value="Unassembled WGS sequence"/>
</dbReference>
<sequence length="497" mass="54984">MRETIYLQAGPTANFLGAHFFCTQFTYYPENADDDAPVDPDPTPRAVVIDFKDNFRGIPVVEEPEDDLAEDPTWEGRVEKYTTRPRPPSDAQAELASWSDLPLDYDPQRSLLPISNNAHPDWDTLHAEGNAWGDWSAGRERYASVHEDLEERVRELAEECDLLQASNIIYPSVSCRSGHPDYHRLQGIQSTFDVPSFGSFAISHLQAIKDDYGKTALLALPILSSASYAPELDQVDDVAACRKIINDALVIAGMEGEDDPLASLVIPIQSPFAWKKDNWLGGVALDTSKLYETTALLSAHIESATLPTRLSRSRDAFDLHSFISHLNWRGHTRIAHLCGAFPIPTPFKAPALPKLLYDFSRSAAAPRNPEPAPYASRYVSRGLDDPGAAALDVWFGETVRVSHPLLQTTNAFAYPLHHTFPPLLGETATETQALSALSTSDAPAVLLGAHARFIERVVARKMDVRGTLGLGDDIDLDILRETAERLWTLRDGYSDEE</sequence>
<dbReference type="InterPro" id="IPR049942">
    <property type="entry name" value="DML1/Misato"/>
</dbReference>
<reference evidence="3 4" key="1">
    <citation type="journal article" date="2016" name="Mol. Biol. Evol.">
        <title>Comparative Genomics of Early-Diverging Mushroom-Forming Fungi Provides Insights into the Origins of Lignocellulose Decay Capabilities.</title>
        <authorList>
            <person name="Nagy L.G."/>
            <person name="Riley R."/>
            <person name="Tritt A."/>
            <person name="Adam C."/>
            <person name="Daum C."/>
            <person name="Floudas D."/>
            <person name="Sun H."/>
            <person name="Yadav J.S."/>
            <person name="Pangilinan J."/>
            <person name="Larsson K.H."/>
            <person name="Matsuura K."/>
            <person name="Barry K."/>
            <person name="Labutti K."/>
            <person name="Kuo R."/>
            <person name="Ohm R.A."/>
            <person name="Bhattacharya S.S."/>
            <person name="Shirouzu T."/>
            <person name="Yoshinaga Y."/>
            <person name="Martin F.M."/>
            <person name="Grigoriev I.V."/>
            <person name="Hibbett D.S."/>
        </authorList>
    </citation>
    <scope>NUCLEOTIDE SEQUENCE [LARGE SCALE GENOMIC DNA]</scope>
    <source>
        <strain evidence="3 4">HHB12029</strain>
    </source>
</reference>
<organism evidence="3 4">
    <name type="scientific">Exidia glandulosa HHB12029</name>
    <dbReference type="NCBI Taxonomy" id="1314781"/>
    <lineage>
        <taxon>Eukaryota</taxon>
        <taxon>Fungi</taxon>
        <taxon>Dikarya</taxon>
        <taxon>Basidiomycota</taxon>
        <taxon>Agaricomycotina</taxon>
        <taxon>Agaricomycetes</taxon>
        <taxon>Auriculariales</taxon>
        <taxon>Exidiaceae</taxon>
        <taxon>Exidia</taxon>
    </lineage>
</organism>
<keyword evidence="1" id="KW-0175">Coiled coil</keyword>
<evidence type="ECO:0000259" key="2">
    <source>
        <dbReference type="Pfam" id="PF10644"/>
    </source>
</evidence>
<evidence type="ECO:0000313" key="3">
    <source>
        <dbReference type="EMBL" id="KZW03936.1"/>
    </source>
</evidence>
<feature type="domain" description="Misato Segment II tubulin-like" evidence="2">
    <location>
        <begin position="2"/>
        <end position="95"/>
    </location>
</feature>
<accession>A0A165QQH3</accession>
<proteinExistence type="predicted"/>
<dbReference type="SUPFAM" id="SSF52490">
    <property type="entry name" value="Tubulin nucleotide-binding domain-like"/>
    <property type="match status" value="1"/>
</dbReference>
<dbReference type="Pfam" id="PF10644">
    <property type="entry name" value="Misat_Tub_SegII"/>
    <property type="match status" value="1"/>
</dbReference>
<feature type="coiled-coil region" evidence="1">
    <location>
        <begin position="139"/>
        <end position="166"/>
    </location>
</feature>
<dbReference type="InterPro" id="IPR019605">
    <property type="entry name" value="Misato_II_tubulin-like"/>
</dbReference>
<keyword evidence="4" id="KW-1185">Reference proteome</keyword>
<name>A0A165QQH3_EXIGL</name>
<gene>
    <name evidence="3" type="ORF">EXIGLDRAFT_758247</name>
</gene>
<dbReference type="PANTHER" id="PTHR13391">
    <property type="entry name" value="MITOCHONDRIAL DISTRIBUTION REGULATOR MISATO"/>
    <property type="match status" value="1"/>
</dbReference>
<dbReference type="OrthoDB" id="271881at2759"/>
<dbReference type="AlphaFoldDB" id="A0A165QQH3"/>
<protein>
    <recommendedName>
        <fullName evidence="2">Misato Segment II tubulin-like domain-containing protein</fullName>
    </recommendedName>
</protein>
<dbReference type="GO" id="GO:0005739">
    <property type="term" value="C:mitochondrion"/>
    <property type="evidence" value="ECO:0007669"/>
    <property type="project" value="TreeGrafter"/>
</dbReference>
<dbReference type="EMBL" id="KV425882">
    <property type="protein sequence ID" value="KZW03936.1"/>
    <property type="molecule type" value="Genomic_DNA"/>
</dbReference>
<dbReference type="STRING" id="1314781.A0A165QQH3"/>
<evidence type="ECO:0000256" key="1">
    <source>
        <dbReference type="SAM" id="Coils"/>
    </source>
</evidence>